<feature type="region of interest" description="Disordered" evidence="6">
    <location>
        <begin position="38"/>
        <end position="62"/>
    </location>
</feature>
<name>A0A495E6W5_9MICC</name>
<evidence type="ECO:0000256" key="7">
    <source>
        <dbReference type="SAM" id="Phobius"/>
    </source>
</evidence>
<reference evidence="8 9" key="1">
    <citation type="submission" date="2018-10" db="EMBL/GenBank/DDBJ databases">
        <title>Genomic Encyclopedia of Type Strains, Phase IV (KMG-IV): sequencing the most valuable type-strain genomes for metagenomic binning, comparative biology and taxonomic classification.</title>
        <authorList>
            <person name="Goeker M."/>
        </authorList>
    </citation>
    <scope>NUCLEOTIDE SEQUENCE [LARGE SCALE GENOMIC DNA]</scope>
    <source>
        <strain evidence="8 9">DSM 25586</strain>
    </source>
</reference>
<dbReference type="Proteomes" id="UP000276055">
    <property type="component" value="Unassembled WGS sequence"/>
</dbReference>
<gene>
    <name evidence="8" type="ORF">C8D78_3792</name>
</gene>
<proteinExistence type="predicted"/>
<dbReference type="PANTHER" id="PTHR10806">
    <property type="entry name" value="SIGNAL PEPTIDASE COMPLEX CATALYTIC SUBUNIT SEC11"/>
    <property type="match status" value="1"/>
</dbReference>
<keyword evidence="3 7" id="KW-1133">Transmembrane helix</keyword>
<accession>A0A495E6W5</accession>
<evidence type="ECO:0000256" key="5">
    <source>
        <dbReference type="NCBIfam" id="TIGR02228"/>
    </source>
</evidence>
<dbReference type="GO" id="GO:0004252">
    <property type="term" value="F:serine-type endopeptidase activity"/>
    <property type="evidence" value="ECO:0007669"/>
    <property type="project" value="UniProtKB-UniRule"/>
</dbReference>
<evidence type="ECO:0000313" key="8">
    <source>
        <dbReference type="EMBL" id="RKR12685.1"/>
    </source>
</evidence>
<dbReference type="CDD" id="cd06530">
    <property type="entry name" value="S26_SPase_I"/>
    <property type="match status" value="1"/>
</dbReference>
<feature type="transmembrane region" description="Helical" evidence="7">
    <location>
        <begin position="216"/>
        <end position="234"/>
    </location>
</feature>
<dbReference type="AlphaFoldDB" id="A0A495E6W5"/>
<dbReference type="NCBIfam" id="TIGR02228">
    <property type="entry name" value="sigpep_I_arch"/>
    <property type="match status" value="1"/>
</dbReference>
<evidence type="ECO:0000256" key="1">
    <source>
        <dbReference type="ARBA" id="ARBA00004370"/>
    </source>
</evidence>
<feature type="transmembrane region" description="Helical" evidence="7">
    <location>
        <begin position="75"/>
        <end position="97"/>
    </location>
</feature>
<comment type="subcellular location">
    <subcellularLocation>
        <location evidence="1">Membrane</location>
    </subcellularLocation>
</comment>
<dbReference type="InterPro" id="IPR001733">
    <property type="entry name" value="Peptidase_S26B"/>
</dbReference>
<feature type="compositionally biased region" description="Low complexity" evidence="6">
    <location>
        <begin position="243"/>
        <end position="272"/>
    </location>
</feature>
<dbReference type="GO" id="GO:0009003">
    <property type="term" value="F:signal peptidase activity"/>
    <property type="evidence" value="ECO:0007669"/>
    <property type="project" value="UniProtKB-EC"/>
</dbReference>
<evidence type="ECO:0000313" key="9">
    <source>
        <dbReference type="Proteomes" id="UP000276055"/>
    </source>
</evidence>
<evidence type="ECO:0000256" key="2">
    <source>
        <dbReference type="ARBA" id="ARBA00022692"/>
    </source>
</evidence>
<protein>
    <recommendedName>
        <fullName evidence="5">Signal peptidase I</fullName>
        <ecNumber evidence="5">3.4.21.89</ecNumber>
    </recommendedName>
</protein>
<dbReference type="GO" id="GO:0016020">
    <property type="term" value="C:membrane"/>
    <property type="evidence" value="ECO:0007669"/>
    <property type="project" value="UniProtKB-SubCell"/>
</dbReference>
<dbReference type="PANTHER" id="PTHR10806:SF6">
    <property type="entry name" value="SIGNAL PEPTIDASE COMPLEX CATALYTIC SUBUNIT SEC11"/>
    <property type="match status" value="1"/>
</dbReference>
<comment type="caution">
    <text evidence="8">The sequence shown here is derived from an EMBL/GenBank/DDBJ whole genome shotgun (WGS) entry which is preliminary data.</text>
</comment>
<dbReference type="EMBL" id="RBIR01000012">
    <property type="protein sequence ID" value="RKR12685.1"/>
    <property type="molecule type" value="Genomic_DNA"/>
</dbReference>
<dbReference type="GO" id="GO:0006465">
    <property type="term" value="P:signal peptide processing"/>
    <property type="evidence" value="ECO:0007669"/>
    <property type="project" value="UniProtKB-UniRule"/>
</dbReference>
<keyword evidence="4 7" id="KW-0472">Membrane</keyword>
<sequence>MSAVIKLSSPEPTEHALAADGAREDILLNGPVKESAVLDSPVTAPAPQGHGRRRAEPTPARIDRPRRLVSKTVAVAGRAVFTSILIFAAVVFLFLAVGPRFLNYQTSTMLTGSMAPGINPGDVVVSVKTPVSELKVGDVITYSIPIDDHRIETHRVASIKRDGAGATSVTTKGDANAGADPWTAVLSEDYVYTQAGVVPYLGDVIRALRQPLLQSVFLYGASALLVVVVLTAIWRKPTKSASGAPTAEGPEGVAEGPEGTEETPGTGSELSR</sequence>
<dbReference type="InterPro" id="IPR036286">
    <property type="entry name" value="LexA/Signal_pep-like_sf"/>
</dbReference>
<dbReference type="InterPro" id="IPR019533">
    <property type="entry name" value="Peptidase_S26"/>
</dbReference>
<evidence type="ECO:0000256" key="6">
    <source>
        <dbReference type="SAM" id="MobiDB-lite"/>
    </source>
</evidence>
<feature type="region of interest" description="Disordered" evidence="6">
    <location>
        <begin position="238"/>
        <end position="272"/>
    </location>
</feature>
<dbReference type="EC" id="3.4.21.89" evidence="5"/>
<dbReference type="RefSeq" id="WP_244208499.1">
    <property type="nucleotide sequence ID" value="NZ_RBIR01000012.1"/>
</dbReference>
<organism evidence="8 9">
    <name type="scientific">Arthrobacter oryzae</name>
    <dbReference type="NCBI Taxonomy" id="409290"/>
    <lineage>
        <taxon>Bacteria</taxon>
        <taxon>Bacillati</taxon>
        <taxon>Actinomycetota</taxon>
        <taxon>Actinomycetes</taxon>
        <taxon>Micrococcales</taxon>
        <taxon>Micrococcaceae</taxon>
        <taxon>Arthrobacter</taxon>
    </lineage>
</organism>
<keyword evidence="2 7" id="KW-0812">Transmembrane</keyword>
<evidence type="ECO:0000256" key="3">
    <source>
        <dbReference type="ARBA" id="ARBA00022989"/>
    </source>
</evidence>
<evidence type="ECO:0000256" key="4">
    <source>
        <dbReference type="ARBA" id="ARBA00023136"/>
    </source>
</evidence>
<dbReference type="SUPFAM" id="SSF51306">
    <property type="entry name" value="LexA/Signal peptidase"/>
    <property type="match status" value="1"/>
</dbReference>